<keyword evidence="1" id="KW-1133">Transmembrane helix</keyword>
<dbReference type="Proteomes" id="UP000008983">
    <property type="component" value="Unassembled WGS sequence"/>
</dbReference>
<proteinExistence type="predicted"/>
<protein>
    <recommendedName>
        <fullName evidence="4">Transmembrane protein</fullName>
    </recommendedName>
</protein>
<reference evidence="2 3" key="1">
    <citation type="submission" date="2011-07" db="EMBL/GenBank/DDBJ databases">
        <authorList>
            <person name="Coyne R."/>
            <person name="Brami D."/>
            <person name="Johnson J."/>
            <person name="Hostetler J."/>
            <person name="Hannick L."/>
            <person name="Clark T."/>
            <person name="Cassidy-Hanley D."/>
            <person name="Inman J."/>
        </authorList>
    </citation>
    <scope>NUCLEOTIDE SEQUENCE [LARGE SCALE GENOMIC DNA]</scope>
    <source>
        <strain evidence="2 3">G5</strain>
    </source>
</reference>
<evidence type="ECO:0000256" key="1">
    <source>
        <dbReference type="SAM" id="Phobius"/>
    </source>
</evidence>
<dbReference type="GeneID" id="14909094"/>
<sequence length="108" mass="13030">MSKIQIKILISKIQKRQIYNSTVVFKYNKLNKYLRIQIKLKMWRQYVLLQMIKQKIVIIIIIIIIIIIMITITITLIINILIIYLNCKILESFLLPFKKLISKYLILH</sequence>
<dbReference type="AlphaFoldDB" id="G0QPD1"/>
<organism evidence="2 3">
    <name type="scientific">Ichthyophthirius multifiliis</name>
    <name type="common">White spot disease agent</name>
    <name type="synonym">Ich</name>
    <dbReference type="NCBI Taxonomy" id="5932"/>
    <lineage>
        <taxon>Eukaryota</taxon>
        <taxon>Sar</taxon>
        <taxon>Alveolata</taxon>
        <taxon>Ciliophora</taxon>
        <taxon>Intramacronucleata</taxon>
        <taxon>Oligohymenophorea</taxon>
        <taxon>Hymenostomatida</taxon>
        <taxon>Ophryoglenina</taxon>
        <taxon>Ichthyophthirius</taxon>
    </lineage>
</organism>
<dbReference type="EMBL" id="GL983545">
    <property type="protein sequence ID" value="EGR32924.1"/>
    <property type="molecule type" value="Genomic_DNA"/>
</dbReference>
<gene>
    <name evidence="2" type="ORF">IMG5_066690</name>
</gene>
<keyword evidence="1" id="KW-0812">Transmembrane</keyword>
<evidence type="ECO:0008006" key="4">
    <source>
        <dbReference type="Google" id="ProtNLM"/>
    </source>
</evidence>
<keyword evidence="1" id="KW-0472">Membrane</keyword>
<feature type="transmembrane region" description="Helical" evidence="1">
    <location>
        <begin position="56"/>
        <end position="85"/>
    </location>
</feature>
<evidence type="ECO:0000313" key="2">
    <source>
        <dbReference type="EMBL" id="EGR32924.1"/>
    </source>
</evidence>
<accession>G0QPD1</accession>
<name>G0QPD1_ICHMU</name>
<keyword evidence="3" id="KW-1185">Reference proteome</keyword>
<dbReference type="RefSeq" id="XP_004036910.1">
    <property type="nucleotide sequence ID" value="XM_004036862.1"/>
</dbReference>
<dbReference type="InParanoid" id="G0QPD1"/>
<evidence type="ECO:0000313" key="3">
    <source>
        <dbReference type="Proteomes" id="UP000008983"/>
    </source>
</evidence>